<reference evidence="1 2" key="1">
    <citation type="submission" date="2018-08" db="EMBL/GenBank/DDBJ databases">
        <title>A genome reference for cultivated species of the human gut microbiota.</title>
        <authorList>
            <person name="Zou Y."/>
            <person name="Xue W."/>
            <person name="Luo G."/>
        </authorList>
    </citation>
    <scope>NUCLEOTIDE SEQUENCE [LARGE SCALE GENOMIC DNA]</scope>
    <source>
        <strain evidence="1 2">AF12-8</strain>
    </source>
</reference>
<name>A0A413BFN7_9FIRM</name>
<organism evidence="1 2">
    <name type="scientific">Agathobacter rectalis</name>
    <dbReference type="NCBI Taxonomy" id="39491"/>
    <lineage>
        <taxon>Bacteria</taxon>
        <taxon>Bacillati</taxon>
        <taxon>Bacillota</taxon>
        <taxon>Clostridia</taxon>
        <taxon>Lachnospirales</taxon>
        <taxon>Lachnospiraceae</taxon>
        <taxon>Agathobacter</taxon>
    </lineage>
</organism>
<proteinExistence type="predicted"/>
<protein>
    <submittedName>
        <fullName evidence="1">Uncharacterized protein</fullName>
    </submittedName>
</protein>
<dbReference type="AlphaFoldDB" id="A0A413BFN7"/>
<dbReference type="SUPFAM" id="SSF55874">
    <property type="entry name" value="ATPase domain of HSP90 chaperone/DNA topoisomerase II/histidine kinase"/>
    <property type="match status" value="1"/>
</dbReference>
<accession>A0A413BFN7</accession>
<dbReference type="InterPro" id="IPR036890">
    <property type="entry name" value="HATPase_C_sf"/>
</dbReference>
<dbReference type="EMBL" id="QSAE01000026">
    <property type="protein sequence ID" value="RGW39542.1"/>
    <property type="molecule type" value="Genomic_DNA"/>
</dbReference>
<gene>
    <name evidence="1" type="ORF">DWV78_09330</name>
</gene>
<dbReference type="Proteomes" id="UP000286581">
    <property type="component" value="Unassembled WGS sequence"/>
</dbReference>
<comment type="caution">
    <text evidence="1">The sequence shown here is derived from an EMBL/GenBank/DDBJ whole genome shotgun (WGS) entry which is preliminary data.</text>
</comment>
<sequence length="380" mass="44245">MKDETAINSYELTLTPNYVSDWNFNDALRELIQNGTDQEVLDPDNEFQIDYSQKEKVLRLKNRKSALKINTLLLGRSSKANNEDTVGQFGEGYKIAALVLNRLGKTFTIYNNEKNEVWESRFKNSEKWLEKILCFYVSKRKTDDHGLCIEVGNVTQGEFNDLYKVWLHLDDCDYSKAETKYGEIILDEAYAGEVYVNGLFVDCNSDLKYGYNFKPKYIRLERDRKTCDTWNVEDTTSLMIAEAMVKGDIPMEKVRKMVEERADDVYHFEFNAYRDNVKKVQEMLIESFDTQNPQPYSVPVDSQEDIRKVKAYGGNPVVVPAGVAKLLKEEKDKRIKELTEIPCANAMTLKDKFNRWYDVYAEGIRDEARMEIRNLIDELE</sequence>
<evidence type="ECO:0000313" key="1">
    <source>
        <dbReference type="EMBL" id="RGW39542.1"/>
    </source>
</evidence>
<evidence type="ECO:0000313" key="2">
    <source>
        <dbReference type="Proteomes" id="UP000286581"/>
    </source>
</evidence>